<dbReference type="InterPro" id="IPR000175">
    <property type="entry name" value="Na/ntran_symport"/>
</dbReference>
<dbReference type="PANTHER" id="PTHR11616:SF240">
    <property type="entry name" value="BLOATED TUBULES, ISOFORM B-RELATED"/>
    <property type="match status" value="1"/>
</dbReference>
<dbReference type="CDD" id="cd06857">
    <property type="entry name" value="SLC5-6-like_sbd"/>
    <property type="match status" value="1"/>
</dbReference>
<feature type="transmembrane region" description="Helical" evidence="9">
    <location>
        <begin position="275"/>
        <end position="294"/>
    </location>
</feature>
<sequence>MVYETSYECGRHPFKPDLLRGKWEQPHDFVFACLGLGLKLDVFSASYWYFYDMGLSGILPYYVYMAIYLVPLMVIHTFMGQFSSSGFISAFRISPFFKGMGYVSLALSSSVLTYYSLFASIPFLFAINSLKPTLPWSCEGIKDWPNLPNDTETICNISTSQVNESDYDNELFDMKMIHVPAMLFFKQQFEKLDMYIDNDVEYNMSFPIVWVTMLVWGLVSFIFYQFNEAPKFGKCLRYMVSITLGLLLVCFLRFLFLPGALSGIEHYVRPDFHDFIQGAASIPVFALQAFGAGWGSIMSLSSFNKFKTNIMSHSWFIAFGQLFIFMLFGLVSFMLLHYFKEITPENINRYMQSHWVLFIPSASVLASLEWANMWTFMYYTMLLMASVIVIVTQIFTILNSLFDEFEQLRQYKQEVTYGFIISLALCSLYFCSNHGVLYFTALSMDSLLVQALLHLLLLLVVLWIYGRERFQRDIKFMIGETFASWKINVLRFVAPLFLLFTLLTCVIVAFMEHSFSSSSIGFISIVLVITPLLYIPSYGVYIMFRNTGSFCMRFKRACRATDWYPLEMEDRQRYEEALGTNDLTHQLYEVTDDMVYV</sequence>
<reference evidence="11" key="1">
    <citation type="submission" date="2025-08" db="UniProtKB">
        <authorList>
            <consortium name="RefSeq"/>
        </authorList>
    </citation>
    <scope>IDENTIFICATION</scope>
    <source>
        <strain evidence="11">11010-0011.00</strain>
        <tissue evidence="11">Whole body</tissue>
    </source>
</reference>
<evidence type="ECO:0000256" key="5">
    <source>
        <dbReference type="ARBA" id="ARBA00022847"/>
    </source>
</evidence>
<keyword evidence="8" id="KW-0479">Metal-binding</keyword>
<evidence type="ECO:0000313" key="10">
    <source>
        <dbReference type="Proteomes" id="UP000504634"/>
    </source>
</evidence>
<keyword evidence="5" id="KW-0769">Symport</keyword>
<feature type="transmembrane region" description="Helical" evidence="9">
    <location>
        <begin position="236"/>
        <end position="255"/>
    </location>
</feature>
<evidence type="ECO:0000256" key="6">
    <source>
        <dbReference type="ARBA" id="ARBA00022989"/>
    </source>
</evidence>
<organism evidence="10 11">
    <name type="scientific">Drosophila lebanonensis</name>
    <name type="common">Fruit fly</name>
    <name type="synonym">Scaptodrosophila lebanonensis</name>
    <dbReference type="NCBI Taxonomy" id="7225"/>
    <lineage>
        <taxon>Eukaryota</taxon>
        <taxon>Metazoa</taxon>
        <taxon>Ecdysozoa</taxon>
        <taxon>Arthropoda</taxon>
        <taxon>Hexapoda</taxon>
        <taxon>Insecta</taxon>
        <taxon>Pterygota</taxon>
        <taxon>Neoptera</taxon>
        <taxon>Endopterygota</taxon>
        <taxon>Diptera</taxon>
        <taxon>Brachycera</taxon>
        <taxon>Muscomorpha</taxon>
        <taxon>Ephydroidea</taxon>
        <taxon>Drosophilidae</taxon>
        <taxon>Scaptodrosophila</taxon>
    </lineage>
</organism>
<dbReference type="SUPFAM" id="SSF161070">
    <property type="entry name" value="SNF-like"/>
    <property type="match status" value="1"/>
</dbReference>
<dbReference type="GO" id="GO:0005886">
    <property type="term" value="C:plasma membrane"/>
    <property type="evidence" value="ECO:0007669"/>
    <property type="project" value="TreeGrafter"/>
</dbReference>
<dbReference type="OrthoDB" id="7966043at2759"/>
<evidence type="ECO:0000256" key="1">
    <source>
        <dbReference type="ARBA" id="ARBA00004141"/>
    </source>
</evidence>
<feature type="transmembrane region" description="Helical" evidence="9">
    <location>
        <begin position="315"/>
        <end position="339"/>
    </location>
</feature>
<dbReference type="AlphaFoldDB" id="A0A6J2U8S0"/>
<keyword evidence="8" id="KW-0915">Sodium</keyword>
<keyword evidence="7 9" id="KW-0472">Membrane</keyword>
<keyword evidence="3" id="KW-0813">Transport</keyword>
<comment type="subcellular location">
    <subcellularLocation>
        <location evidence="1">Membrane</location>
        <topology evidence="1">Multi-pass membrane protein</topology>
    </subcellularLocation>
</comment>
<evidence type="ECO:0000256" key="3">
    <source>
        <dbReference type="ARBA" id="ARBA00022448"/>
    </source>
</evidence>
<feature type="transmembrane region" description="Helical" evidence="9">
    <location>
        <begin position="204"/>
        <end position="224"/>
    </location>
</feature>
<gene>
    <name evidence="11" type="primary">LOC115632052</name>
</gene>
<feature type="transmembrane region" description="Helical" evidence="9">
    <location>
        <begin position="447"/>
        <end position="466"/>
    </location>
</feature>
<keyword evidence="10" id="KW-1185">Reference proteome</keyword>
<dbReference type="PRINTS" id="PR00176">
    <property type="entry name" value="NANEUSMPORT"/>
</dbReference>
<evidence type="ECO:0000256" key="4">
    <source>
        <dbReference type="ARBA" id="ARBA00022692"/>
    </source>
</evidence>
<dbReference type="GO" id="GO:0015375">
    <property type="term" value="F:glycine:sodium symporter activity"/>
    <property type="evidence" value="ECO:0007669"/>
    <property type="project" value="TreeGrafter"/>
</dbReference>
<evidence type="ECO:0000256" key="2">
    <source>
        <dbReference type="ARBA" id="ARBA00006459"/>
    </source>
</evidence>
<feature type="transmembrane region" description="Helical" evidence="9">
    <location>
        <begin position="100"/>
        <end position="127"/>
    </location>
</feature>
<feature type="transmembrane region" description="Helical" evidence="9">
    <location>
        <begin position="419"/>
        <end position="441"/>
    </location>
</feature>
<dbReference type="PANTHER" id="PTHR11616">
    <property type="entry name" value="SODIUM/CHLORIDE DEPENDENT TRANSPORTER"/>
    <property type="match status" value="1"/>
</dbReference>
<dbReference type="PROSITE" id="PS50267">
    <property type="entry name" value="NA_NEUROTRAN_SYMP_3"/>
    <property type="match status" value="1"/>
</dbReference>
<dbReference type="Pfam" id="PF00209">
    <property type="entry name" value="SNF"/>
    <property type="match status" value="1"/>
</dbReference>
<dbReference type="GeneID" id="115632052"/>
<evidence type="ECO:0000313" key="11">
    <source>
        <dbReference type="RefSeq" id="XP_030384886.1"/>
    </source>
</evidence>
<keyword evidence="4 9" id="KW-0812">Transmembrane</keyword>
<proteinExistence type="inferred from homology"/>
<name>A0A6J2U8S0_DROLE</name>
<dbReference type="GO" id="GO:0046872">
    <property type="term" value="F:metal ion binding"/>
    <property type="evidence" value="ECO:0007669"/>
    <property type="project" value="UniProtKB-KW"/>
</dbReference>
<evidence type="ECO:0000256" key="8">
    <source>
        <dbReference type="PIRSR" id="PIRSR600175-1"/>
    </source>
</evidence>
<feature type="transmembrane region" description="Helical" evidence="9">
    <location>
        <begin position="522"/>
        <end position="544"/>
    </location>
</feature>
<accession>A0A6J2U8S0</accession>
<comment type="similarity">
    <text evidence="2">Belongs to the sodium:neurotransmitter symporter (SNF) (TC 2.A.22) family.</text>
</comment>
<feature type="transmembrane region" description="Helical" evidence="9">
    <location>
        <begin position="376"/>
        <end position="398"/>
    </location>
</feature>
<dbReference type="InterPro" id="IPR037272">
    <property type="entry name" value="SNS_sf"/>
</dbReference>
<feature type="transmembrane region" description="Helical" evidence="9">
    <location>
        <begin position="29"/>
        <end position="49"/>
    </location>
</feature>
<evidence type="ECO:0000256" key="7">
    <source>
        <dbReference type="ARBA" id="ARBA00023136"/>
    </source>
</evidence>
<protein>
    <submittedName>
        <fullName evidence="11">Sodium- and chloride-dependent glycine transporter 1-like</fullName>
    </submittedName>
</protein>
<evidence type="ECO:0000256" key="9">
    <source>
        <dbReference type="SAM" id="Phobius"/>
    </source>
</evidence>
<feature type="transmembrane region" description="Helical" evidence="9">
    <location>
        <begin position="487"/>
        <end position="510"/>
    </location>
</feature>
<dbReference type="RefSeq" id="XP_030384886.1">
    <property type="nucleotide sequence ID" value="XM_030529026.1"/>
</dbReference>
<dbReference type="Proteomes" id="UP000504634">
    <property type="component" value="Unplaced"/>
</dbReference>
<keyword evidence="6 9" id="KW-1133">Transmembrane helix</keyword>
<feature type="binding site" evidence="8">
    <location>
        <position position="35"/>
    </location>
    <ligand>
        <name>Na(+)</name>
        <dbReference type="ChEBI" id="CHEBI:29101"/>
        <label>1</label>
    </ligand>
</feature>
<feature type="transmembrane region" description="Helical" evidence="9">
    <location>
        <begin position="61"/>
        <end position="79"/>
    </location>
</feature>